<keyword evidence="1" id="KW-0812">Transmembrane</keyword>
<keyword evidence="3" id="KW-1185">Reference proteome</keyword>
<evidence type="ECO:0000256" key="2">
    <source>
        <dbReference type="SAM" id="SignalP"/>
    </source>
</evidence>
<feature type="signal peptide" evidence="2">
    <location>
        <begin position="1"/>
        <end position="20"/>
    </location>
</feature>
<keyword evidence="1" id="KW-0472">Membrane</keyword>
<feature type="transmembrane region" description="Helical" evidence="1">
    <location>
        <begin position="124"/>
        <end position="144"/>
    </location>
</feature>
<dbReference type="Proteomes" id="UP000887572">
    <property type="component" value="Unplaced"/>
</dbReference>
<feature type="chain" id="PRO_5038123164" evidence="2">
    <location>
        <begin position="21"/>
        <end position="147"/>
    </location>
</feature>
<evidence type="ECO:0000313" key="4">
    <source>
        <dbReference type="WBParaSite" id="Gr19_v10_g2337.t1"/>
    </source>
</evidence>
<organism evidence="3 4">
    <name type="scientific">Globodera rostochiensis</name>
    <name type="common">Golden nematode worm</name>
    <name type="synonym">Heterodera rostochiensis</name>
    <dbReference type="NCBI Taxonomy" id="31243"/>
    <lineage>
        <taxon>Eukaryota</taxon>
        <taxon>Metazoa</taxon>
        <taxon>Ecdysozoa</taxon>
        <taxon>Nematoda</taxon>
        <taxon>Chromadorea</taxon>
        <taxon>Rhabditida</taxon>
        <taxon>Tylenchina</taxon>
        <taxon>Tylenchomorpha</taxon>
        <taxon>Tylenchoidea</taxon>
        <taxon>Heteroderidae</taxon>
        <taxon>Heteroderinae</taxon>
        <taxon>Globodera</taxon>
    </lineage>
</organism>
<accession>A0A914HLW5</accession>
<evidence type="ECO:0000256" key="1">
    <source>
        <dbReference type="SAM" id="Phobius"/>
    </source>
</evidence>
<evidence type="ECO:0000313" key="3">
    <source>
        <dbReference type="Proteomes" id="UP000887572"/>
    </source>
</evidence>
<dbReference type="AlphaFoldDB" id="A0A914HLW5"/>
<proteinExistence type="predicted"/>
<protein>
    <submittedName>
        <fullName evidence="4">Protein quiver</fullName>
    </submittedName>
</protein>
<keyword evidence="1" id="KW-1133">Transmembrane helix</keyword>
<name>A0A914HLW5_GLORO</name>
<keyword evidence="2" id="KW-0732">Signal</keyword>
<dbReference type="WBParaSite" id="Gr19_v10_g2337.t1">
    <property type="protein sequence ID" value="Gr19_v10_g2337.t1"/>
    <property type="gene ID" value="Gr19_v10_g2337"/>
</dbReference>
<sequence>MCVLLMLLATLLHATSTANALDCWVGMSARENAPAESKVYEAINVGLSLMECPASITHCVKLTCKLDTEALKEIAPEKACLPPEEKSCEIPEKGVGIVNGVDTNKIKNYCRMSCCTGNACNGTLGLRSFGTVAAMLAFIAAFFLRWN</sequence>
<reference evidence="4" key="1">
    <citation type="submission" date="2022-11" db="UniProtKB">
        <authorList>
            <consortium name="WormBaseParasite"/>
        </authorList>
    </citation>
    <scope>IDENTIFICATION</scope>
</reference>